<organism evidence="2 3">
    <name type="scientific">Pseudothermotoga hypogea DSM 11164 = NBRC 106472</name>
    <dbReference type="NCBI Taxonomy" id="1123384"/>
    <lineage>
        <taxon>Bacteria</taxon>
        <taxon>Thermotogati</taxon>
        <taxon>Thermotogota</taxon>
        <taxon>Thermotogae</taxon>
        <taxon>Thermotogales</taxon>
        <taxon>Thermotogaceae</taxon>
        <taxon>Pseudothermotoga</taxon>
    </lineage>
</organism>
<dbReference type="Pfam" id="PF00128">
    <property type="entry name" value="Alpha-amylase"/>
    <property type="match status" value="1"/>
</dbReference>
<dbReference type="AlphaFoldDB" id="A0A0X1KT40"/>
<dbReference type="GO" id="GO:0016740">
    <property type="term" value="F:transferase activity"/>
    <property type="evidence" value="ECO:0007669"/>
    <property type="project" value="UniProtKB-KW"/>
</dbReference>
<sequence length="669" mass="77133">MIFEMLNSVRSRGRMDYCLPRVWLEGWYDGPSKEDGERIFVDPAIVYSKLREWLQCNRNFDAKVGASLALQKGEPDRSWIKKAVLYSSLVRTNSAYNHKGFGRFEQDDVLGYREGGTFLKMTLLLPHFKKLGVNVLYLLPITQSSNMFKKGEIGSPYAVKDFLKIDESYHDPLLDGWNVADEFAAFVQACHMLEIRVVLDFIPRTAARDCNLILKHPDWFYWVKLEKLSGYAPPRVEHLGFCQPSFEQMCELYDLTAVREHLKKFSPDPSRLDPEKWDNFVKNCDEENFMYEIAKTFGIITAPGFSDWLNDPQPTWDDVTFLRLYLDHPITAKGKVGEDQPPYVLFDVIKASRFPGEKKNSQLWEYIASVLPEFQRKYGIDGVRLDMGHALPNELQGMIMNNARSIDPAFVFIAEELEPHRVIEAARAGYDVVVGNSWWMLPRFPEKTYEFFQNLSCNMQLPFLAASETPDTPRTIARNEGQRLKKLLPFLCAFAKNGVLTLNCGQEIEETQPMNLGLDSDACGRFTLTCDDEFQGKLAFFDHYVLHWRRTELIDFLAKLTAVRNQFLNVLLKGEYRPVYLSWQDGTICNASYWTSDTAVIALANLKMSECTVSVLLDRTVNDAIEVMELQSWDESGWRVEKVSNVIDCTLSPLGFKLYALKFRWVRNR</sequence>
<evidence type="ECO:0000313" key="3">
    <source>
        <dbReference type="Proteomes" id="UP000077469"/>
    </source>
</evidence>
<accession>A0A0X1KT40</accession>
<dbReference type="PANTHER" id="PTHR10357">
    <property type="entry name" value="ALPHA-AMYLASE FAMILY MEMBER"/>
    <property type="match status" value="1"/>
</dbReference>
<dbReference type="PATRIC" id="fig|1123384.7.peg.1896"/>
<dbReference type="PaxDb" id="1123384-AJ81_09420"/>
<dbReference type="PANTHER" id="PTHR10357:SF179">
    <property type="entry name" value="NEUTRAL AND BASIC AMINO ACID TRANSPORT PROTEIN RBAT"/>
    <property type="match status" value="1"/>
</dbReference>
<dbReference type="KEGG" id="phy:AJ81_09420"/>
<dbReference type="SUPFAM" id="SSF51445">
    <property type="entry name" value="(Trans)glycosidases"/>
    <property type="match status" value="1"/>
</dbReference>
<dbReference type="Gene3D" id="3.20.20.80">
    <property type="entry name" value="Glycosidases"/>
    <property type="match status" value="1"/>
</dbReference>
<protein>
    <submittedName>
        <fullName evidence="2">Maltodextrin glycosyltransferase</fullName>
    </submittedName>
</protein>
<dbReference type="RefSeq" id="WP_031502412.1">
    <property type="nucleotide sequence ID" value="NC_022795.1"/>
</dbReference>
<dbReference type="STRING" id="1123384.AJ81_09420"/>
<evidence type="ECO:0000313" key="2">
    <source>
        <dbReference type="EMBL" id="AJC74356.1"/>
    </source>
</evidence>
<keyword evidence="3" id="KW-1185">Reference proteome</keyword>
<dbReference type="Proteomes" id="UP000077469">
    <property type="component" value="Chromosome"/>
</dbReference>
<name>A0A0X1KT40_9THEM</name>
<dbReference type="GO" id="GO:0004556">
    <property type="term" value="F:alpha-amylase activity"/>
    <property type="evidence" value="ECO:0007669"/>
    <property type="project" value="TreeGrafter"/>
</dbReference>
<dbReference type="InterPro" id="IPR006047">
    <property type="entry name" value="GH13_cat_dom"/>
</dbReference>
<dbReference type="CDD" id="cd11335">
    <property type="entry name" value="AmyAc_MTase_N"/>
    <property type="match status" value="1"/>
</dbReference>
<dbReference type="GO" id="GO:0009313">
    <property type="term" value="P:oligosaccharide catabolic process"/>
    <property type="evidence" value="ECO:0007669"/>
    <property type="project" value="TreeGrafter"/>
</dbReference>
<reference evidence="2 3" key="1">
    <citation type="submission" date="2014-01" db="EMBL/GenBank/DDBJ databases">
        <title>Genome sequencing of Thermotog hypogea.</title>
        <authorList>
            <person name="Zhang X."/>
            <person name="Alvare G."/>
            <person name="Fristensky B."/>
            <person name="Chen L."/>
            <person name="Suen T."/>
            <person name="Chen Q."/>
            <person name="Ma K."/>
        </authorList>
    </citation>
    <scope>NUCLEOTIDE SEQUENCE [LARGE SCALE GENOMIC DNA]</scope>
    <source>
        <strain evidence="2 3">DSM 11164</strain>
    </source>
</reference>
<proteinExistence type="predicted"/>
<feature type="domain" description="Glycosyl hydrolase family 13 catalytic" evidence="1">
    <location>
        <begin position="122"/>
        <end position="210"/>
    </location>
</feature>
<keyword evidence="2" id="KW-0808">Transferase</keyword>
<evidence type="ECO:0000259" key="1">
    <source>
        <dbReference type="Pfam" id="PF00128"/>
    </source>
</evidence>
<dbReference type="EMBL" id="CP007141">
    <property type="protein sequence ID" value="AJC74356.1"/>
    <property type="molecule type" value="Genomic_DNA"/>
</dbReference>
<dbReference type="InterPro" id="IPR017853">
    <property type="entry name" value="GH"/>
</dbReference>
<gene>
    <name evidence="2" type="ORF">AJ81_09420</name>
</gene>